<dbReference type="KEGG" id="mgel:G5B37_02330"/>
<dbReference type="EMBL" id="CP049057">
    <property type="protein sequence ID" value="QIE60855.1"/>
    <property type="molecule type" value="Genomic_DNA"/>
</dbReference>
<keyword evidence="1" id="KW-0812">Transmembrane</keyword>
<accession>A0A6G6GQH6</accession>
<evidence type="ECO:0000313" key="3">
    <source>
        <dbReference type="Proteomes" id="UP000505306"/>
    </source>
</evidence>
<organism evidence="2 3">
    <name type="scientific">Rasiella rasia</name>
    <dbReference type="NCBI Taxonomy" id="2744027"/>
    <lineage>
        <taxon>Bacteria</taxon>
        <taxon>Pseudomonadati</taxon>
        <taxon>Bacteroidota</taxon>
        <taxon>Flavobacteriia</taxon>
        <taxon>Flavobacteriales</taxon>
        <taxon>Flavobacteriaceae</taxon>
        <taxon>Rasiella</taxon>
    </lineage>
</organism>
<gene>
    <name evidence="2" type="ORF">G5B37_02330</name>
</gene>
<reference evidence="2 3" key="1">
    <citation type="submission" date="2020-02" db="EMBL/GenBank/DDBJ databases">
        <title>Complete genome sequence of Flavobacteriaceae bacterium.</title>
        <authorList>
            <person name="Kim S.-J."/>
            <person name="Kim Y.-S."/>
            <person name="Kim K.-H."/>
        </authorList>
    </citation>
    <scope>NUCLEOTIDE SEQUENCE [LARGE SCALE GENOMIC DNA]</scope>
    <source>
        <strain evidence="2 3">RR4-40</strain>
    </source>
</reference>
<keyword evidence="1" id="KW-0472">Membrane</keyword>
<name>A0A6G6GQH6_9FLAO</name>
<keyword evidence="1" id="KW-1133">Transmembrane helix</keyword>
<dbReference type="Proteomes" id="UP000505306">
    <property type="component" value="Chromosome"/>
</dbReference>
<evidence type="ECO:0000313" key="2">
    <source>
        <dbReference type="EMBL" id="QIE60855.1"/>
    </source>
</evidence>
<sequence length="57" mass="6363">MFLVAFTTTNAQIPSEVPGPDDNPPIDLSNTADILIYIVLPIIILLLLLFRIKKNKK</sequence>
<feature type="transmembrane region" description="Helical" evidence="1">
    <location>
        <begin position="34"/>
        <end position="52"/>
    </location>
</feature>
<dbReference type="AlphaFoldDB" id="A0A6G6GQH6"/>
<evidence type="ECO:0000256" key="1">
    <source>
        <dbReference type="SAM" id="Phobius"/>
    </source>
</evidence>
<keyword evidence="3" id="KW-1185">Reference proteome</keyword>
<proteinExistence type="predicted"/>
<protein>
    <submittedName>
        <fullName evidence="2">Adenylosuccinate synthetase</fullName>
    </submittedName>
</protein>